<keyword evidence="3" id="KW-1185">Reference proteome</keyword>
<accession>A0ABP2F5L3</accession>
<protein>
    <submittedName>
        <fullName evidence="2">Uncharacterized protein</fullName>
    </submittedName>
</protein>
<evidence type="ECO:0000313" key="2">
    <source>
        <dbReference type="EMBL" id="EEQ92355.1"/>
    </source>
</evidence>
<feature type="region of interest" description="Disordered" evidence="1">
    <location>
        <begin position="92"/>
        <end position="136"/>
    </location>
</feature>
<dbReference type="EMBL" id="EQ999981">
    <property type="protein sequence ID" value="EEQ92355.1"/>
    <property type="molecule type" value="Genomic_DNA"/>
</dbReference>
<evidence type="ECO:0000256" key="1">
    <source>
        <dbReference type="SAM" id="MobiDB-lite"/>
    </source>
</evidence>
<dbReference type="Proteomes" id="UP000002039">
    <property type="component" value="Unassembled WGS sequence"/>
</dbReference>
<dbReference type="GeneID" id="69029199"/>
<name>A0ABP2F5L3_AJEDR</name>
<organism evidence="2 3">
    <name type="scientific">Ajellomyces dermatitidis (strain ER-3 / ATCC MYA-2586)</name>
    <name type="common">Blastomyces dermatitidis</name>
    <dbReference type="NCBI Taxonomy" id="559297"/>
    <lineage>
        <taxon>Eukaryota</taxon>
        <taxon>Fungi</taxon>
        <taxon>Dikarya</taxon>
        <taxon>Ascomycota</taxon>
        <taxon>Pezizomycotina</taxon>
        <taxon>Eurotiomycetes</taxon>
        <taxon>Eurotiomycetidae</taxon>
        <taxon>Onygenales</taxon>
        <taxon>Ajellomycetaceae</taxon>
        <taxon>Blastomyces</taxon>
    </lineage>
</organism>
<dbReference type="RefSeq" id="XP_045278695.1">
    <property type="nucleotide sequence ID" value="XM_045423266.1"/>
</dbReference>
<reference evidence="3" key="1">
    <citation type="journal article" date="2015" name="PLoS Genet.">
        <title>The dynamic genome and transcriptome of the human fungal pathogen Blastomyces and close relative Emmonsia.</title>
        <authorList>
            <person name="Munoz J.F."/>
            <person name="Gauthier G.M."/>
            <person name="Desjardins C.A."/>
            <person name="Gallo J.E."/>
            <person name="Holder J."/>
            <person name="Sullivan T.D."/>
            <person name="Marty A.J."/>
            <person name="Carmen J.C."/>
            <person name="Chen Z."/>
            <person name="Ding L."/>
            <person name="Gujja S."/>
            <person name="Magrini V."/>
            <person name="Misas E."/>
            <person name="Mitreva M."/>
            <person name="Priest M."/>
            <person name="Saif S."/>
            <person name="Whiston E.A."/>
            <person name="Young S."/>
            <person name="Zeng Q."/>
            <person name="Goldman W.E."/>
            <person name="Mardis E.R."/>
            <person name="Taylor J.W."/>
            <person name="McEwen J.G."/>
            <person name="Clay O.K."/>
            <person name="Klein B.S."/>
            <person name="Cuomo C.A."/>
        </authorList>
    </citation>
    <scope>NUCLEOTIDE SEQUENCE [LARGE SCALE GENOMIC DNA]</scope>
    <source>
        <strain evidence="3">ER-3 / ATCC MYA-2586</strain>
    </source>
</reference>
<feature type="region of interest" description="Disordered" evidence="1">
    <location>
        <begin position="150"/>
        <end position="178"/>
    </location>
</feature>
<gene>
    <name evidence="2" type="ORF">BDCG_07475</name>
</gene>
<evidence type="ECO:0000313" key="3">
    <source>
        <dbReference type="Proteomes" id="UP000002039"/>
    </source>
</evidence>
<feature type="compositionally biased region" description="Basic residues" evidence="1">
    <location>
        <begin position="92"/>
        <end position="104"/>
    </location>
</feature>
<proteinExistence type="predicted"/>
<sequence length="244" mass="27117">MPISPPTAPSSRYTTRSVTSLLNGASWSRDGKLLARILDNFTIESRRDMYSRVEIHGRNCAAEKETHVVRLREVTACTARLAKSKHKAASAFQKIRKTRSKSRQKTSDNMSTTAKIHRSNGRIGPMKASTPPMPQPQLQLARRRANNGISKKGRTYPFQPAGRAGNKTTRERQNASMDASRRINTIRGLGAMYPKLIRPPPLLMPLTPPILKTHEVTSAPAVFMAGPGKPRLQIQPLRSATEEF</sequence>